<protein>
    <submittedName>
        <fullName evidence="2">Uncharacterized protein</fullName>
    </submittedName>
</protein>
<dbReference type="AlphaFoldDB" id="W7ITB8"/>
<evidence type="ECO:0000313" key="3">
    <source>
        <dbReference type="Proteomes" id="UP000019277"/>
    </source>
</evidence>
<organism evidence="2 3">
    <name type="scientific">Actinokineospora spheciospongiae</name>
    <dbReference type="NCBI Taxonomy" id="909613"/>
    <lineage>
        <taxon>Bacteria</taxon>
        <taxon>Bacillati</taxon>
        <taxon>Actinomycetota</taxon>
        <taxon>Actinomycetes</taxon>
        <taxon>Pseudonocardiales</taxon>
        <taxon>Pseudonocardiaceae</taxon>
        <taxon>Actinokineospora</taxon>
    </lineage>
</organism>
<evidence type="ECO:0000256" key="1">
    <source>
        <dbReference type="SAM" id="MobiDB-lite"/>
    </source>
</evidence>
<feature type="region of interest" description="Disordered" evidence="1">
    <location>
        <begin position="112"/>
        <end position="136"/>
    </location>
</feature>
<evidence type="ECO:0000313" key="2">
    <source>
        <dbReference type="EMBL" id="EWC64140.1"/>
    </source>
</evidence>
<proteinExistence type="predicted"/>
<comment type="caution">
    <text evidence="2">The sequence shown here is derived from an EMBL/GenBank/DDBJ whole genome shotgun (WGS) entry which is preliminary data.</text>
</comment>
<feature type="region of interest" description="Disordered" evidence="1">
    <location>
        <begin position="1"/>
        <end position="42"/>
    </location>
</feature>
<accession>W7ITB8</accession>
<dbReference type="EMBL" id="AYXG01000020">
    <property type="protein sequence ID" value="EWC64140.1"/>
    <property type="molecule type" value="Genomic_DNA"/>
</dbReference>
<dbReference type="Proteomes" id="UP000019277">
    <property type="component" value="Unassembled WGS sequence"/>
</dbReference>
<name>W7ITB8_9PSEU</name>
<dbReference type="RefSeq" id="WP_052020510.1">
    <property type="nucleotide sequence ID" value="NZ_AYXG01000020.1"/>
</dbReference>
<feature type="compositionally biased region" description="Low complexity" evidence="1">
    <location>
        <begin position="112"/>
        <end position="128"/>
    </location>
</feature>
<keyword evidence="3" id="KW-1185">Reference proteome</keyword>
<gene>
    <name evidence="2" type="ORF">UO65_0466</name>
</gene>
<sequence length="136" mass="14080">MTGSAPGAGTRGTPTDRMSEALGLRTDGSAQSLAQRDKHKMVDTVRAAGPAAADQVREVLVQSHLAGTEYIVDTVSVDGRAHGATTSTYCPTAGRSTTGTCCSPPTTRCAIRSSPTRRTCSRPTVSTTDLPTPRSS</sequence>
<reference evidence="2 3" key="1">
    <citation type="journal article" date="2014" name="Genome Announc.">
        <title>Draft Genome Sequence of the Antitrypanosomally Active Sponge-Associated Bacterium Actinokineospora sp. Strain EG49.</title>
        <authorList>
            <person name="Harjes J."/>
            <person name="Ryu T."/>
            <person name="Abdelmohsen U.R."/>
            <person name="Moitinho-Silva L."/>
            <person name="Horn H."/>
            <person name="Ravasi T."/>
            <person name="Hentschel U."/>
        </authorList>
    </citation>
    <scope>NUCLEOTIDE SEQUENCE [LARGE SCALE GENOMIC DNA]</scope>
    <source>
        <strain evidence="2 3">EG49</strain>
    </source>
</reference>
<dbReference type="STRING" id="909613.UO65_0466"/>